<dbReference type="Gene3D" id="3.40.630.30">
    <property type="match status" value="1"/>
</dbReference>
<dbReference type="PROSITE" id="PS51186">
    <property type="entry name" value="GNAT"/>
    <property type="match status" value="1"/>
</dbReference>
<keyword evidence="2" id="KW-0808">Transferase</keyword>
<protein>
    <submittedName>
        <fullName evidence="2">RimJ/RimL family protein N-acetyltransferase</fullName>
    </submittedName>
</protein>
<accession>A0A2T6BNK3</accession>
<organism evidence="2 3">
    <name type="scientific">Litoreibacter ponti</name>
    <dbReference type="NCBI Taxonomy" id="1510457"/>
    <lineage>
        <taxon>Bacteria</taxon>
        <taxon>Pseudomonadati</taxon>
        <taxon>Pseudomonadota</taxon>
        <taxon>Alphaproteobacteria</taxon>
        <taxon>Rhodobacterales</taxon>
        <taxon>Roseobacteraceae</taxon>
        <taxon>Litoreibacter</taxon>
    </lineage>
</organism>
<evidence type="ECO:0000259" key="1">
    <source>
        <dbReference type="PROSITE" id="PS51186"/>
    </source>
</evidence>
<dbReference type="EMBL" id="QBKS01000001">
    <property type="protein sequence ID" value="PTX57626.1"/>
    <property type="molecule type" value="Genomic_DNA"/>
</dbReference>
<dbReference type="PANTHER" id="PTHR43792">
    <property type="entry name" value="GNAT FAMILY, PUTATIVE (AFU_ORTHOLOGUE AFUA_3G00765)-RELATED-RELATED"/>
    <property type="match status" value="1"/>
</dbReference>
<dbReference type="RefSeq" id="WP_211308583.1">
    <property type="nucleotide sequence ID" value="NZ_QBKS01000001.1"/>
</dbReference>
<keyword evidence="3" id="KW-1185">Reference proteome</keyword>
<dbReference type="PANTHER" id="PTHR43792:SF1">
    <property type="entry name" value="N-ACETYLTRANSFERASE DOMAIN-CONTAINING PROTEIN"/>
    <property type="match status" value="1"/>
</dbReference>
<proteinExistence type="predicted"/>
<dbReference type="InterPro" id="IPR016181">
    <property type="entry name" value="Acyl_CoA_acyltransferase"/>
</dbReference>
<dbReference type="AlphaFoldDB" id="A0A2T6BNK3"/>
<comment type="caution">
    <text evidence="2">The sequence shown here is derived from an EMBL/GenBank/DDBJ whole genome shotgun (WGS) entry which is preliminary data.</text>
</comment>
<reference evidence="2 3" key="1">
    <citation type="submission" date="2018-04" db="EMBL/GenBank/DDBJ databases">
        <title>Genomic Encyclopedia of Archaeal and Bacterial Type Strains, Phase II (KMG-II): from individual species to whole genera.</title>
        <authorList>
            <person name="Goeker M."/>
        </authorList>
    </citation>
    <scope>NUCLEOTIDE SEQUENCE [LARGE SCALE GENOMIC DNA]</scope>
    <source>
        <strain evidence="2 3">DSM 100977</strain>
    </source>
</reference>
<name>A0A2T6BNK3_9RHOB</name>
<dbReference type="Proteomes" id="UP000243978">
    <property type="component" value="Unassembled WGS sequence"/>
</dbReference>
<dbReference type="Pfam" id="PF13302">
    <property type="entry name" value="Acetyltransf_3"/>
    <property type="match status" value="1"/>
</dbReference>
<feature type="domain" description="N-acetyltransferase" evidence="1">
    <location>
        <begin position="23"/>
        <end position="169"/>
    </location>
</feature>
<sequence>MSRDIFTDRLFLTPYAPEHAAQLNVMSSDPEVMRYLGDVETMAETEAYIAKAQMRWQKYGFGWWSVFLRDSDTLVGAACLQHLAHEESAPLEIGWRLVPAFHGKGFATEAGRAAMEYGFQQVGVDYLVSVAHRDNLASQKVMERLGMTYRGLETHYGESCAVYEITRPGL</sequence>
<dbReference type="GO" id="GO:0016747">
    <property type="term" value="F:acyltransferase activity, transferring groups other than amino-acyl groups"/>
    <property type="evidence" value="ECO:0007669"/>
    <property type="project" value="InterPro"/>
</dbReference>
<dbReference type="InterPro" id="IPR051531">
    <property type="entry name" value="N-acetyltransferase"/>
</dbReference>
<dbReference type="SUPFAM" id="SSF55729">
    <property type="entry name" value="Acyl-CoA N-acyltransferases (Nat)"/>
    <property type="match status" value="1"/>
</dbReference>
<gene>
    <name evidence="2" type="ORF">C8N43_2297</name>
</gene>
<dbReference type="InterPro" id="IPR000182">
    <property type="entry name" value="GNAT_dom"/>
</dbReference>
<evidence type="ECO:0000313" key="2">
    <source>
        <dbReference type="EMBL" id="PTX57626.1"/>
    </source>
</evidence>
<evidence type="ECO:0000313" key="3">
    <source>
        <dbReference type="Proteomes" id="UP000243978"/>
    </source>
</evidence>